<organism evidence="2 3">
    <name type="scientific">Microbispora oryzae</name>
    <dbReference type="NCBI Taxonomy" id="2806554"/>
    <lineage>
        <taxon>Bacteria</taxon>
        <taxon>Bacillati</taxon>
        <taxon>Actinomycetota</taxon>
        <taxon>Actinomycetes</taxon>
        <taxon>Streptosporangiales</taxon>
        <taxon>Streptosporangiaceae</taxon>
        <taxon>Microbispora</taxon>
    </lineage>
</organism>
<comment type="caution">
    <text evidence="2">The sequence shown here is derived from an EMBL/GenBank/DDBJ whole genome shotgun (WGS) entry which is preliminary data.</text>
</comment>
<feature type="transmembrane region" description="Helical" evidence="1">
    <location>
        <begin position="56"/>
        <end position="78"/>
    </location>
</feature>
<feature type="transmembrane region" description="Helical" evidence="1">
    <location>
        <begin position="14"/>
        <end position="36"/>
    </location>
</feature>
<evidence type="ECO:0000313" key="3">
    <source>
        <dbReference type="Proteomes" id="UP000674234"/>
    </source>
</evidence>
<proteinExistence type="predicted"/>
<accession>A0A940WDZ5</accession>
<keyword evidence="1" id="KW-0812">Transmembrane</keyword>
<evidence type="ECO:0000313" key="2">
    <source>
        <dbReference type="EMBL" id="MBP2703834.1"/>
    </source>
</evidence>
<gene>
    <name evidence="2" type="ORF">JOL79_08450</name>
</gene>
<sequence length="327" mass="34148">MSHDPARSGRTRRLVLTLAPPVLMVLVPLVLVAGFGGRLPARAFVEGASPQYASTWSRWVGMHLYPAVLFGGSWAVFFHRYWNWPELQRLLATLSMAFGVSLAVTEGIHVLTLVGAHGPVPTPGWAVPAEVTAAAGAALAGWRLSGPLPPPPEAGAAPPPGAPVLSLAPGLRAVYAASTLSRRRLLYGLAWLALAGLQAAGGSSVWQGATFFAVAGVAEVLQARTRLRIDAGGVEVALPWFGGLRRIVPFTAVAYAEALPAASGRGLGLFGSSRGWGFVSGPGPVLALKLTEGRPFLYSTRDAGTAAALVNGMLSRIREDAGRADRR</sequence>
<evidence type="ECO:0000256" key="1">
    <source>
        <dbReference type="SAM" id="Phobius"/>
    </source>
</evidence>
<keyword evidence="3" id="KW-1185">Reference proteome</keyword>
<protein>
    <submittedName>
        <fullName evidence="2">Uncharacterized protein</fullName>
    </submittedName>
</protein>
<name>A0A940WDZ5_9ACTN</name>
<keyword evidence="1" id="KW-1133">Transmembrane helix</keyword>
<dbReference type="EMBL" id="JAFCNB010000003">
    <property type="protein sequence ID" value="MBP2703834.1"/>
    <property type="molecule type" value="Genomic_DNA"/>
</dbReference>
<dbReference type="AlphaFoldDB" id="A0A940WDZ5"/>
<keyword evidence="1" id="KW-0472">Membrane</keyword>
<reference evidence="2" key="1">
    <citation type="submission" date="2021-02" db="EMBL/GenBank/DDBJ databases">
        <title>Draft genome sequence of Microbispora sp. RL4-1S isolated from rice leaves in Thailand.</title>
        <authorList>
            <person name="Muangham S."/>
            <person name="Duangmal K."/>
        </authorList>
    </citation>
    <scope>NUCLEOTIDE SEQUENCE</scope>
    <source>
        <strain evidence="2">RL4-1S</strain>
    </source>
</reference>
<dbReference type="Proteomes" id="UP000674234">
    <property type="component" value="Unassembled WGS sequence"/>
</dbReference>
<dbReference type="RefSeq" id="WP_210155107.1">
    <property type="nucleotide sequence ID" value="NZ_JAFCNB010000003.1"/>
</dbReference>
<feature type="transmembrane region" description="Helical" evidence="1">
    <location>
        <begin position="90"/>
        <end position="111"/>
    </location>
</feature>